<sequence length="145" mass="16938">MGTKDITEARLNNALVRLLKGEPERVKKHGKLSLNRINNEAGLGHSYIHKFKDFVDDIAIPAIEKFNKEYDPNTSENDDPSNDVEKLKKKLKKEIALKKKYRKEKDEAVMIQKELEMLNSTLMFRVYELQEKLRSNNIIELSHNK</sequence>
<gene>
    <name evidence="1" type="ORF">SAMN05216262_107129</name>
</gene>
<proteinExistence type="predicted"/>
<accession>A0A1H7NGC5</accession>
<dbReference type="OrthoDB" id="6401497at2"/>
<keyword evidence="2" id="KW-1185">Reference proteome</keyword>
<dbReference type="AlphaFoldDB" id="A0A1H7NGC5"/>
<evidence type="ECO:0000313" key="1">
    <source>
        <dbReference type="EMBL" id="SEL22055.1"/>
    </source>
</evidence>
<evidence type="ECO:0000313" key="2">
    <source>
        <dbReference type="Proteomes" id="UP000199297"/>
    </source>
</evidence>
<protein>
    <submittedName>
        <fullName evidence="1">Uncharacterized protein</fullName>
    </submittedName>
</protein>
<dbReference type="STRING" id="641665.GCA_002104455_03334"/>
<reference evidence="2" key="1">
    <citation type="submission" date="2016-10" db="EMBL/GenBank/DDBJ databases">
        <authorList>
            <person name="Varghese N."/>
            <person name="Submissions S."/>
        </authorList>
    </citation>
    <scope>NUCLEOTIDE SEQUENCE [LARGE SCALE GENOMIC DNA]</scope>
    <source>
        <strain evidence="2">CGMCC 1.9127</strain>
    </source>
</reference>
<dbReference type="RefSeq" id="WP_074498716.1">
    <property type="nucleotide sequence ID" value="NZ_FOBI01000007.1"/>
</dbReference>
<name>A0A1H7NGC5_9GAMM</name>
<dbReference type="Proteomes" id="UP000199297">
    <property type="component" value="Unassembled WGS sequence"/>
</dbReference>
<dbReference type="EMBL" id="FOBI01000007">
    <property type="protein sequence ID" value="SEL22055.1"/>
    <property type="molecule type" value="Genomic_DNA"/>
</dbReference>
<organism evidence="1 2">
    <name type="scientific">Colwellia chukchiensis</name>
    <dbReference type="NCBI Taxonomy" id="641665"/>
    <lineage>
        <taxon>Bacteria</taxon>
        <taxon>Pseudomonadati</taxon>
        <taxon>Pseudomonadota</taxon>
        <taxon>Gammaproteobacteria</taxon>
        <taxon>Alteromonadales</taxon>
        <taxon>Colwelliaceae</taxon>
        <taxon>Colwellia</taxon>
    </lineage>
</organism>